<reference evidence="9 10" key="2">
    <citation type="submission" date="2019-01" db="EMBL/GenBank/DDBJ databases">
        <title>Tautonia sociabilis, a novel thermotolerant planctomycete of Isosphaeraceae family, isolated from a 4000 m deep subterranean habitat.</title>
        <authorList>
            <person name="Kovaleva O.L."/>
            <person name="Elcheninov A.G."/>
            <person name="Van Heerden E."/>
            <person name="Toshchakov S.V."/>
            <person name="Novikov A."/>
            <person name="Bonch-Osmolovskaya E.A."/>
            <person name="Kublanov I.V."/>
        </authorList>
    </citation>
    <scope>NUCLEOTIDE SEQUENCE [LARGE SCALE GENOMIC DNA]</scope>
    <source>
        <strain evidence="9 10">GM2012</strain>
    </source>
</reference>
<dbReference type="InterPro" id="IPR029045">
    <property type="entry name" value="ClpP/crotonase-like_dom_sf"/>
</dbReference>
<comment type="similarity">
    <text evidence="1 5">Belongs to the peptidase S41A family.</text>
</comment>
<dbReference type="NCBIfam" id="TIGR00225">
    <property type="entry name" value="prc"/>
    <property type="match status" value="1"/>
</dbReference>
<feature type="domain" description="PDZ" evidence="8">
    <location>
        <begin position="257"/>
        <end position="325"/>
    </location>
</feature>
<proteinExistence type="inferred from homology"/>
<feature type="signal peptide" evidence="7">
    <location>
        <begin position="1"/>
        <end position="18"/>
    </location>
</feature>
<evidence type="ECO:0000256" key="5">
    <source>
        <dbReference type="RuleBase" id="RU004404"/>
    </source>
</evidence>
<dbReference type="SMART" id="SM00245">
    <property type="entry name" value="TSPc"/>
    <property type="match status" value="1"/>
</dbReference>
<dbReference type="Gene3D" id="3.90.226.10">
    <property type="entry name" value="2-enoyl-CoA Hydratase, Chain A, domain 1"/>
    <property type="match status" value="1"/>
</dbReference>
<comment type="caution">
    <text evidence="9">The sequence shown here is derived from an EMBL/GenBank/DDBJ whole genome shotgun (WGS) entry which is preliminary data.</text>
</comment>
<name>A0A432MEW3_9BACT</name>
<dbReference type="Pfam" id="PF17820">
    <property type="entry name" value="PDZ_6"/>
    <property type="match status" value="1"/>
</dbReference>
<dbReference type="InterPro" id="IPR041489">
    <property type="entry name" value="PDZ_6"/>
</dbReference>
<dbReference type="OrthoDB" id="9812068at2"/>
<dbReference type="GO" id="GO:0008236">
    <property type="term" value="F:serine-type peptidase activity"/>
    <property type="evidence" value="ECO:0007669"/>
    <property type="project" value="UniProtKB-KW"/>
</dbReference>
<dbReference type="Pfam" id="PF03572">
    <property type="entry name" value="Peptidase_S41"/>
    <property type="match status" value="1"/>
</dbReference>
<reference evidence="9 10" key="1">
    <citation type="submission" date="2018-12" db="EMBL/GenBank/DDBJ databases">
        <authorList>
            <person name="Toschakov S.V."/>
        </authorList>
    </citation>
    <scope>NUCLEOTIDE SEQUENCE [LARGE SCALE GENOMIC DNA]</scope>
    <source>
        <strain evidence="9 10">GM2012</strain>
    </source>
</reference>
<dbReference type="SUPFAM" id="SSF50156">
    <property type="entry name" value="PDZ domain-like"/>
    <property type="match status" value="1"/>
</dbReference>
<dbReference type="PROSITE" id="PS50106">
    <property type="entry name" value="PDZ"/>
    <property type="match status" value="1"/>
</dbReference>
<keyword evidence="4 5" id="KW-0720">Serine protease</keyword>
<evidence type="ECO:0000256" key="4">
    <source>
        <dbReference type="ARBA" id="ARBA00022825"/>
    </source>
</evidence>
<dbReference type="AlphaFoldDB" id="A0A432MEW3"/>
<dbReference type="CDD" id="cd06782">
    <property type="entry name" value="cpPDZ_CPP-like"/>
    <property type="match status" value="1"/>
</dbReference>
<dbReference type="PANTHER" id="PTHR32060">
    <property type="entry name" value="TAIL-SPECIFIC PROTEASE"/>
    <property type="match status" value="1"/>
</dbReference>
<keyword evidence="7" id="KW-0732">Signal</keyword>
<evidence type="ECO:0000256" key="6">
    <source>
        <dbReference type="SAM" id="MobiDB-lite"/>
    </source>
</evidence>
<keyword evidence="2 5" id="KW-0645">Protease</keyword>
<dbReference type="EMBL" id="RYZH01000051">
    <property type="protein sequence ID" value="RUL84213.1"/>
    <property type="molecule type" value="Genomic_DNA"/>
</dbReference>
<dbReference type="GO" id="GO:0006508">
    <property type="term" value="P:proteolysis"/>
    <property type="evidence" value="ECO:0007669"/>
    <property type="project" value="UniProtKB-KW"/>
</dbReference>
<accession>A0A432MEW3</accession>
<dbReference type="GO" id="GO:0004175">
    <property type="term" value="F:endopeptidase activity"/>
    <property type="evidence" value="ECO:0007669"/>
    <property type="project" value="TreeGrafter"/>
</dbReference>
<dbReference type="CDD" id="cd07560">
    <property type="entry name" value="Peptidase_S41_CPP"/>
    <property type="match status" value="1"/>
</dbReference>
<sequence length="576" mass="62114">MLALIRTSVGALIASALAAIPAPNSAPNPVSNPAIGLHASSAIALQGVSGGRSPAALADLETPDDALARALELERGREWSAAIEVYQRALERWPSRTELRHRLRLCETHYRLGRRYEDRSFREVLLRLPLTDALDLFDELVERIEAGYVEPIRLEPLLRHGFDNLEVALRDPIFLSAHQVTAPEWADRIRWLRDAYRSQRQRVSASSRLEARATVELACDLADRALDLPGSAIALEFVYGACDALDEYSGCLSPDKLADLYAEIDGNFVGIGVELKSCDRGLTLVSVIPGGPAAESGLRPGEVIVSVDGRPLAGLGLDAAAATLQGEEGSSVTLTVLGLDGHSRAVLLVRRPVEVKSVESSRLLQGGIGYIRLVSFQKTTIDEMDAAVSSLRSRGMRHLVLDLRGNPGGLLNVAVELADRFLDRGRIVATRGRAPGQTFDYLASPSAPWRMPLTVLIDGDSASASEILAGALKEHRRALVVGRRSFGKGSVQSIYPLRSADAALKLTTAKFYSPQDHPYSELGVSPDVEVTTTARPPSDDPDTLFEPVPFGDPERDPGLRTAIRLALESDLAGSGD</sequence>
<dbReference type="Proteomes" id="UP000280296">
    <property type="component" value="Unassembled WGS sequence"/>
</dbReference>
<keyword evidence="10" id="KW-1185">Reference proteome</keyword>
<feature type="region of interest" description="Disordered" evidence="6">
    <location>
        <begin position="531"/>
        <end position="557"/>
    </location>
</feature>
<keyword evidence="3 5" id="KW-0378">Hydrolase</keyword>
<dbReference type="InterPro" id="IPR001478">
    <property type="entry name" value="PDZ"/>
</dbReference>
<evidence type="ECO:0000259" key="8">
    <source>
        <dbReference type="PROSITE" id="PS50106"/>
    </source>
</evidence>
<evidence type="ECO:0000313" key="9">
    <source>
        <dbReference type="EMBL" id="RUL84213.1"/>
    </source>
</evidence>
<dbReference type="GO" id="GO:0007165">
    <property type="term" value="P:signal transduction"/>
    <property type="evidence" value="ECO:0007669"/>
    <property type="project" value="TreeGrafter"/>
</dbReference>
<gene>
    <name evidence="9" type="ORF">TsocGM_20705</name>
</gene>
<dbReference type="Gene3D" id="3.30.750.44">
    <property type="match status" value="1"/>
</dbReference>
<dbReference type="GO" id="GO:0030288">
    <property type="term" value="C:outer membrane-bounded periplasmic space"/>
    <property type="evidence" value="ECO:0007669"/>
    <property type="project" value="TreeGrafter"/>
</dbReference>
<protein>
    <submittedName>
        <fullName evidence="9">S41 family peptidase</fullName>
    </submittedName>
</protein>
<evidence type="ECO:0000313" key="10">
    <source>
        <dbReference type="Proteomes" id="UP000280296"/>
    </source>
</evidence>
<dbReference type="PANTHER" id="PTHR32060:SF30">
    <property type="entry name" value="CARBOXY-TERMINAL PROCESSING PROTEASE CTPA"/>
    <property type="match status" value="1"/>
</dbReference>
<dbReference type="SMART" id="SM00228">
    <property type="entry name" value="PDZ"/>
    <property type="match status" value="1"/>
</dbReference>
<dbReference type="Gene3D" id="2.30.42.10">
    <property type="match status" value="1"/>
</dbReference>
<dbReference type="InterPro" id="IPR004447">
    <property type="entry name" value="Peptidase_S41A"/>
</dbReference>
<feature type="chain" id="PRO_5019123635" evidence="7">
    <location>
        <begin position="19"/>
        <end position="576"/>
    </location>
</feature>
<evidence type="ECO:0000256" key="2">
    <source>
        <dbReference type="ARBA" id="ARBA00022670"/>
    </source>
</evidence>
<evidence type="ECO:0000256" key="3">
    <source>
        <dbReference type="ARBA" id="ARBA00022801"/>
    </source>
</evidence>
<dbReference type="InterPro" id="IPR036034">
    <property type="entry name" value="PDZ_sf"/>
</dbReference>
<evidence type="ECO:0000256" key="1">
    <source>
        <dbReference type="ARBA" id="ARBA00009179"/>
    </source>
</evidence>
<dbReference type="SUPFAM" id="SSF52096">
    <property type="entry name" value="ClpP/crotonase"/>
    <property type="match status" value="1"/>
</dbReference>
<dbReference type="InterPro" id="IPR005151">
    <property type="entry name" value="Tail-specific_protease"/>
</dbReference>
<organism evidence="9 10">
    <name type="scientific">Tautonia sociabilis</name>
    <dbReference type="NCBI Taxonomy" id="2080755"/>
    <lineage>
        <taxon>Bacteria</taxon>
        <taxon>Pseudomonadati</taxon>
        <taxon>Planctomycetota</taxon>
        <taxon>Planctomycetia</taxon>
        <taxon>Isosphaerales</taxon>
        <taxon>Isosphaeraceae</taxon>
        <taxon>Tautonia</taxon>
    </lineage>
</organism>
<evidence type="ECO:0000256" key="7">
    <source>
        <dbReference type="SAM" id="SignalP"/>
    </source>
</evidence>
<dbReference type="RefSeq" id="WP_126727369.1">
    <property type="nucleotide sequence ID" value="NZ_RYZH01000051.1"/>
</dbReference>